<protein>
    <submittedName>
        <fullName evidence="2">Uncharacterized protein</fullName>
    </submittedName>
</protein>
<feature type="chain" id="PRO_5046289143" evidence="1">
    <location>
        <begin position="25"/>
        <end position="241"/>
    </location>
</feature>
<feature type="signal peptide" evidence="1">
    <location>
        <begin position="1"/>
        <end position="24"/>
    </location>
</feature>
<accession>A0ABY5L6V6</accession>
<dbReference type="Proteomes" id="UP001058533">
    <property type="component" value="Chromosome"/>
</dbReference>
<proteinExistence type="predicted"/>
<dbReference type="EMBL" id="CP101740">
    <property type="protein sequence ID" value="UUL82704.1"/>
    <property type="molecule type" value="Genomic_DNA"/>
</dbReference>
<keyword evidence="1" id="KW-0732">Signal</keyword>
<sequence>MNVLRIGLVVAGVAAMLVSTPASAQFYFQSKDLSGPRVTGAEPGIVGQDLPGATPAEYRAALLWNLRAALNVAALQCQFEPTLLTLGNYNAMLRNHTDELKDDFDDLMKYFRRVNKTAKEGQTAFDQFGTRVYSGFSTVAAQRIFCQTAGRVGRDALYVKRGELGDFAATRMQELRNSLRPWGEQQFRAGGYAYLAAYPPVFPANFADKKCWRRDVWQERRCGPVYYRTAATPSAAAVANR</sequence>
<organism evidence="2 3">
    <name type="scientific">Sphingomonas qomolangmaensis</name>
    <dbReference type="NCBI Taxonomy" id="2918765"/>
    <lineage>
        <taxon>Bacteria</taxon>
        <taxon>Pseudomonadati</taxon>
        <taxon>Pseudomonadota</taxon>
        <taxon>Alphaproteobacteria</taxon>
        <taxon>Sphingomonadales</taxon>
        <taxon>Sphingomonadaceae</taxon>
        <taxon>Sphingomonas</taxon>
    </lineage>
</organism>
<evidence type="ECO:0000313" key="2">
    <source>
        <dbReference type="EMBL" id="UUL82704.1"/>
    </source>
</evidence>
<keyword evidence="3" id="KW-1185">Reference proteome</keyword>
<gene>
    <name evidence="2" type="ORF">NMP03_00165</name>
</gene>
<reference evidence="2" key="1">
    <citation type="submission" date="2022-07" db="EMBL/GenBank/DDBJ databases">
        <title>Sphingomonas sp. nov., a novel bacterium isolated from the north slope of the Mount Everest.</title>
        <authorList>
            <person name="Cui X."/>
            <person name="Liu Y."/>
        </authorList>
    </citation>
    <scope>NUCLEOTIDE SEQUENCE</scope>
    <source>
        <strain evidence="2">S5-59</strain>
    </source>
</reference>
<name>A0ABY5L6V6_9SPHN</name>
<evidence type="ECO:0000256" key="1">
    <source>
        <dbReference type="SAM" id="SignalP"/>
    </source>
</evidence>
<evidence type="ECO:0000313" key="3">
    <source>
        <dbReference type="Proteomes" id="UP001058533"/>
    </source>
</evidence>